<dbReference type="AlphaFoldDB" id="A0A7X6D838"/>
<dbReference type="CDD" id="cd05233">
    <property type="entry name" value="SDR_c"/>
    <property type="match status" value="1"/>
</dbReference>
<dbReference type="InterPro" id="IPR002347">
    <property type="entry name" value="SDR_fam"/>
</dbReference>
<evidence type="ECO:0000313" key="4">
    <source>
        <dbReference type="Proteomes" id="UP000521358"/>
    </source>
</evidence>
<sequence length="256" mass="28203">MVNLNLSEKIVLVIGSASGIGQSISETFLNESRVVIEADIKYSDLFEKVTNQHYRCHVDLKEESSINSLFKTLQENNLIPNCLIHVAGISTLDYLVDSQTKDFDITYEINTRAVYLTIKQISNYWIEENQQGKIIVIASQAGKNPYQGMSAYVTSKHAVLGLVKTAALELAQYQILVNAICPGIIETKMKKRERIEGAKIRNISSADILAEDISQVPLGRTGLPKDVANVAVFLASDLANYMTGQSINVTGGMTMN</sequence>
<dbReference type="PRINTS" id="PR00081">
    <property type="entry name" value="GDHRDH"/>
</dbReference>
<reference evidence="3 4" key="1">
    <citation type="submission" date="2020-03" db="EMBL/GenBank/DDBJ databases">
        <title>Bacterial samples isolated from urine from healthy bovine heifers (Gyr breed).</title>
        <authorList>
            <person name="Giannattasio-Ferraz S."/>
            <person name="Maskeri L."/>
            <person name="Penido A."/>
            <person name="Barbosa-Stancioli E.F."/>
            <person name="Putonti C."/>
        </authorList>
    </citation>
    <scope>NUCLEOTIDE SEQUENCE [LARGE SCALE GENOMIC DNA]</scope>
    <source>
        <strain evidence="3 4">UFMG-H7</strain>
    </source>
</reference>
<accession>A0A7X6D838</accession>
<evidence type="ECO:0000313" key="3">
    <source>
        <dbReference type="EMBL" id="NKC67512.1"/>
    </source>
</evidence>
<dbReference type="InterPro" id="IPR036291">
    <property type="entry name" value="NAD(P)-bd_dom_sf"/>
</dbReference>
<gene>
    <name evidence="3" type="ORF">HED35_05380</name>
</gene>
<dbReference type="InterPro" id="IPR020904">
    <property type="entry name" value="Sc_DH/Rdtase_CS"/>
</dbReference>
<keyword evidence="2" id="KW-0560">Oxidoreductase</keyword>
<dbReference type="SUPFAM" id="SSF51735">
    <property type="entry name" value="NAD(P)-binding Rossmann-fold domains"/>
    <property type="match status" value="1"/>
</dbReference>
<name>A0A7X6D838_9ENTE</name>
<evidence type="ECO:0000256" key="2">
    <source>
        <dbReference type="ARBA" id="ARBA00023002"/>
    </source>
</evidence>
<dbReference type="Gene3D" id="3.40.50.720">
    <property type="entry name" value="NAD(P)-binding Rossmann-like Domain"/>
    <property type="match status" value="1"/>
</dbReference>
<protein>
    <submittedName>
        <fullName evidence="3">SDR family oxidoreductase</fullName>
    </submittedName>
</protein>
<dbReference type="RefSeq" id="WP_167806693.1">
    <property type="nucleotide sequence ID" value="NZ_JAAVMB010000004.1"/>
</dbReference>
<proteinExistence type="inferred from homology"/>
<dbReference type="PROSITE" id="PS00061">
    <property type="entry name" value="ADH_SHORT"/>
    <property type="match status" value="1"/>
</dbReference>
<comment type="similarity">
    <text evidence="1">Belongs to the short-chain dehydrogenases/reductases (SDR) family.</text>
</comment>
<organism evidence="3 4">
    <name type="scientific">Vagococcus fluvialis</name>
    <dbReference type="NCBI Taxonomy" id="2738"/>
    <lineage>
        <taxon>Bacteria</taxon>
        <taxon>Bacillati</taxon>
        <taxon>Bacillota</taxon>
        <taxon>Bacilli</taxon>
        <taxon>Lactobacillales</taxon>
        <taxon>Enterococcaceae</taxon>
        <taxon>Vagococcus</taxon>
    </lineage>
</organism>
<dbReference type="GO" id="GO:0006633">
    <property type="term" value="P:fatty acid biosynthetic process"/>
    <property type="evidence" value="ECO:0007669"/>
    <property type="project" value="TreeGrafter"/>
</dbReference>
<dbReference type="PANTHER" id="PTHR42760:SF83">
    <property type="entry name" value="(3R)-3-HYDROXYACYL-COA DEHYDROGENASE"/>
    <property type="match status" value="1"/>
</dbReference>
<dbReference type="Proteomes" id="UP000521358">
    <property type="component" value="Unassembled WGS sequence"/>
</dbReference>
<dbReference type="GO" id="GO:0008206">
    <property type="term" value="P:bile acid metabolic process"/>
    <property type="evidence" value="ECO:0007669"/>
    <property type="project" value="UniProtKB-ARBA"/>
</dbReference>
<dbReference type="FunFam" id="3.40.50.720:FF:000084">
    <property type="entry name" value="Short-chain dehydrogenase reductase"/>
    <property type="match status" value="1"/>
</dbReference>
<evidence type="ECO:0000256" key="1">
    <source>
        <dbReference type="ARBA" id="ARBA00006484"/>
    </source>
</evidence>
<dbReference type="Pfam" id="PF13561">
    <property type="entry name" value="adh_short_C2"/>
    <property type="match status" value="1"/>
</dbReference>
<dbReference type="GO" id="GO:0048038">
    <property type="term" value="F:quinone binding"/>
    <property type="evidence" value="ECO:0007669"/>
    <property type="project" value="TreeGrafter"/>
</dbReference>
<dbReference type="EMBL" id="JAAVMB010000004">
    <property type="protein sequence ID" value="NKC67512.1"/>
    <property type="molecule type" value="Genomic_DNA"/>
</dbReference>
<dbReference type="GO" id="GO:0016616">
    <property type="term" value="F:oxidoreductase activity, acting on the CH-OH group of donors, NAD or NADP as acceptor"/>
    <property type="evidence" value="ECO:0007669"/>
    <property type="project" value="TreeGrafter"/>
</dbReference>
<dbReference type="PANTHER" id="PTHR42760">
    <property type="entry name" value="SHORT-CHAIN DEHYDROGENASES/REDUCTASES FAMILY MEMBER"/>
    <property type="match status" value="1"/>
</dbReference>
<comment type="caution">
    <text evidence="3">The sequence shown here is derived from an EMBL/GenBank/DDBJ whole genome shotgun (WGS) entry which is preliminary data.</text>
</comment>